<feature type="coiled-coil region" evidence="3">
    <location>
        <begin position="173"/>
        <end position="200"/>
    </location>
</feature>
<organism evidence="5 6">
    <name type="scientific">Hibiscus sabdariffa</name>
    <name type="common">roselle</name>
    <dbReference type="NCBI Taxonomy" id="183260"/>
    <lineage>
        <taxon>Eukaryota</taxon>
        <taxon>Viridiplantae</taxon>
        <taxon>Streptophyta</taxon>
        <taxon>Embryophyta</taxon>
        <taxon>Tracheophyta</taxon>
        <taxon>Spermatophyta</taxon>
        <taxon>Magnoliopsida</taxon>
        <taxon>eudicotyledons</taxon>
        <taxon>Gunneridae</taxon>
        <taxon>Pentapetalae</taxon>
        <taxon>rosids</taxon>
        <taxon>malvids</taxon>
        <taxon>Malvales</taxon>
        <taxon>Malvaceae</taxon>
        <taxon>Malvoideae</taxon>
        <taxon>Hibiscus</taxon>
    </lineage>
</organism>
<comment type="caution">
    <text evidence="5">The sequence shown here is derived from an EMBL/GenBank/DDBJ whole genome shotgun (WGS) entry which is preliminary data.</text>
</comment>
<dbReference type="InterPro" id="IPR033471">
    <property type="entry name" value="DIRP"/>
</dbReference>
<dbReference type="Pfam" id="PF06584">
    <property type="entry name" value="DIRP"/>
    <property type="match status" value="1"/>
</dbReference>
<reference evidence="5 6" key="1">
    <citation type="journal article" date="2024" name="G3 (Bethesda)">
        <title>Genome assembly of Hibiscus sabdariffa L. provides insights into metabolisms of medicinal natural products.</title>
        <authorList>
            <person name="Kim T."/>
        </authorList>
    </citation>
    <scope>NUCLEOTIDE SEQUENCE [LARGE SCALE GENOMIC DNA]</scope>
    <source>
        <strain evidence="5">TK-2024</strain>
        <tissue evidence="5">Old leaves</tissue>
    </source>
</reference>
<comment type="subcellular location">
    <subcellularLocation>
        <location evidence="1">Nucleus</location>
    </subcellularLocation>
</comment>
<sequence>MEFVEYLNHVRLGHIPRLTSVEWGVIVRFSEHFLHEEREKLKQYREQTRNCHSPQTREVNNGKVLSVEHDSCRVQFDSPELGVELVTENLPETLRRQNLAVDDFPVTPKSQVNGNSDFCGPGVYTPKWMQVASCNILNSKTAVPNFDSTHPTSYDQPLTMAHIQGREADIRVMSELNCALDKKEAILTELRNTNDNILENRNGGESVSVAGEMIEGSRPKAMPLLSEQVPSELITSCVAILLMTQVTHKCFSNMISTPHMNVLTCILDLGCNLVLNADLFYIGIMFHMATTVRNRSSEMEAFNSVHRSGISVLGESDVERGLLKYPNKLKSTSRYKSSCR</sequence>
<name>A0ABR2E5U8_9ROSI</name>
<dbReference type="Proteomes" id="UP001472677">
    <property type="component" value="Unassembled WGS sequence"/>
</dbReference>
<evidence type="ECO:0000256" key="1">
    <source>
        <dbReference type="ARBA" id="ARBA00004123"/>
    </source>
</evidence>
<feature type="domain" description="DIRP" evidence="4">
    <location>
        <begin position="1"/>
        <end position="76"/>
    </location>
</feature>
<accession>A0ABR2E5U8</accession>
<evidence type="ECO:0000256" key="3">
    <source>
        <dbReference type="SAM" id="Coils"/>
    </source>
</evidence>
<dbReference type="SMART" id="SM01135">
    <property type="entry name" value="DIRP"/>
    <property type="match status" value="1"/>
</dbReference>
<keyword evidence="6" id="KW-1185">Reference proteome</keyword>
<keyword evidence="2" id="KW-0539">Nucleus</keyword>
<dbReference type="PANTHER" id="PTHR21689:SF5">
    <property type="entry name" value="PROTEIN ALWAYS EARLY 1-RELATED"/>
    <property type="match status" value="1"/>
</dbReference>
<keyword evidence="3" id="KW-0175">Coiled coil</keyword>
<evidence type="ECO:0000313" key="5">
    <source>
        <dbReference type="EMBL" id="KAK8552589.1"/>
    </source>
</evidence>
<protein>
    <recommendedName>
        <fullName evidence="4">DIRP domain-containing protein</fullName>
    </recommendedName>
</protein>
<gene>
    <name evidence="5" type="ORF">V6N12_041174</name>
</gene>
<evidence type="ECO:0000313" key="6">
    <source>
        <dbReference type="Proteomes" id="UP001472677"/>
    </source>
</evidence>
<dbReference type="InterPro" id="IPR010561">
    <property type="entry name" value="LIN-9/ALY1"/>
</dbReference>
<proteinExistence type="predicted"/>
<evidence type="ECO:0000256" key="2">
    <source>
        <dbReference type="ARBA" id="ARBA00023242"/>
    </source>
</evidence>
<dbReference type="PANTHER" id="PTHR21689">
    <property type="entry name" value="LIN-9"/>
    <property type="match status" value="1"/>
</dbReference>
<dbReference type="EMBL" id="JBBPBM010000020">
    <property type="protein sequence ID" value="KAK8552589.1"/>
    <property type="molecule type" value="Genomic_DNA"/>
</dbReference>
<evidence type="ECO:0000259" key="4">
    <source>
        <dbReference type="SMART" id="SM01135"/>
    </source>
</evidence>